<dbReference type="OrthoDB" id="7839480at2"/>
<accession>A0A0V8JC96</accession>
<evidence type="ECO:0000313" key="1">
    <source>
        <dbReference type="EMBL" id="KSU84240.1"/>
    </source>
</evidence>
<dbReference type="AlphaFoldDB" id="A0A0V8JC96"/>
<proteinExistence type="predicted"/>
<dbReference type="EMBL" id="LNQN01000001">
    <property type="protein sequence ID" value="KSU84240.1"/>
    <property type="molecule type" value="Genomic_DNA"/>
</dbReference>
<gene>
    <name evidence="1" type="ORF">AS030_01365</name>
</gene>
<sequence length="73" mass="8255">MQKSKPIIVPRYTFSEIYGPDLIFNPRPSFAHNKWIPDCPVKLDLLTGSQFAVMGEMPVICSRSVTTRQATDL</sequence>
<dbReference type="RefSeq" id="WP_061967545.1">
    <property type="nucleotide sequence ID" value="NZ_FMAV01000001.1"/>
</dbReference>
<reference evidence="1 2" key="1">
    <citation type="journal article" date="2014" name="Antonie Van Leeuwenhoek">
        <title>Fictibacillus enclensis sp. nov., isolated from marine sediment.</title>
        <authorList>
            <person name="Dastager S.G."/>
            <person name="Mawlankar R."/>
            <person name="Srinivasan K."/>
            <person name="Tang S.K."/>
            <person name="Lee J.C."/>
            <person name="Ramana V.V."/>
            <person name="Shouche Y.S."/>
        </authorList>
    </citation>
    <scope>NUCLEOTIDE SEQUENCE [LARGE SCALE GENOMIC DNA]</scope>
    <source>
        <strain evidence="1 2">NIO-1003</strain>
    </source>
</reference>
<evidence type="ECO:0000313" key="2">
    <source>
        <dbReference type="Proteomes" id="UP000054099"/>
    </source>
</evidence>
<protein>
    <submittedName>
        <fullName evidence="1">Uncharacterized protein</fullName>
    </submittedName>
</protein>
<keyword evidence="2" id="KW-1185">Reference proteome</keyword>
<organism evidence="1 2">
    <name type="scientific">Fictibacillus enclensis</name>
    <dbReference type="NCBI Taxonomy" id="1017270"/>
    <lineage>
        <taxon>Bacteria</taxon>
        <taxon>Bacillati</taxon>
        <taxon>Bacillota</taxon>
        <taxon>Bacilli</taxon>
        <taxon>Bacillales</taxon>
        <taxon>Fictibacillaceae</taxon>
        <taxon>Fictibacillus</taxon>
    </lineage>
</organism>
<dbReference type="Proteomes" id="UP000054099">
    <property type="component" value="Unassembled WGS sequence"/>
</dbReference>
<comment type="caution">
    <text evidence="1">The sequence shown here is derived from an EMBL/GenBank/DDBJ whole genome shotgun (WGS) entry which is preliminary data.</text>
</comment>
<name>A0A0V8JC96_9BACL</name>